<dbReference type="Gene3D" id="1.10.220.160">
    <property type="match status" value="1"/>
</dbReference>
<dbReference type="InterPro" id="IPR011990">
    <property type="entry name" value="TPR-like_helical_dom_sf"/>
</dbReference>
<dbReference type="InterPro" id="IPR002893">
    <property type="entry name" value="Znf_MYND"/>
</dbReference>
<accession>A0A8D8CXP0</accession>
<dbReference type="GO" id="GO:0005634">
    <property type="term" value="C:nucleus"/>
    <property type="evidence" value="ECO:0007669"/>
    <property type="project" value="TreeGrafter"/>
</dbReference>
<evidence type="ECO:0000256" key="6">
    <source>
        <dbReference type="ARBA" id="ARBA00022833"/>
    </source>
</evidence>
<sequence length="669" mass="74601">MATMDNDPLFTSLCSSKTLQSSSEGFFDEFYQTVAQNFTGKSANWLRDVFAKQVPPGDEAARLRLIYDDPTVCFEVLGTLEHVRPVFRGKDAKFSWQRREQARKLLAEGKTQQALILASQAVMRAPERGVDDHIDQGMTLACALWTRAEVLLKALDGKKALVDLQMAAKAGFPVKDSGEYYGRVAKCYALMNDPKRAEVSAKLFHQLSGFNDYALGRLREDLEDLRVLKSEAATGTAVDDADRKLPELSGANADLPYASDKLALSGTREDTTKGRYIVAAQDLKPAEPIVVEPAVGACLYTKFFGSHCNACFAKLVAPVACPECAGVAFCSPECRDRACSGYHRFECHYLDLLIGSGMSVLCHLALRLVTQAGTPEKAIELGAELKQTLCAHEDRREPSDYFQRTLMAAFLLRCLQKAEFFGRRKTEAAEPTPLEAQVGGVILALLQSLQFNAHEIYETKISGEHRIDTAKVQYVGVGVYRTSAMFNHECYPGVSRTFLGTTMCLYTSRPFPAGATIPENYGMHFIRHPAAVRQRTLRSRYWFGCECRACQENWPLMDKLTDKPRMRCPYPDCDNTLNFPQKKDPKVKCWKCKRYANLENSLMMLDQCEDLYTKGAGAMADQRIDEAIELLSQGIALFHKLAVPPHKSTHVAEESLRVCFADKGSINRV</sequence>
<dbReference type="GO" id="GO:0042051">
    <property type="term" value="P:compound eye photoreceptor development"/>
    <property type="evidence" value="ECO:0007669"/>
    <property type="project" value="TreeGrafter"/>
</dbReference>
<evidence type="ECO:0000256" key="1">
    <source>
        <dbReference type="ARBA" id="ARBA00022603"/>
    </source>
</evidence>
<dbReference type="GO" id="GO:0032259">
    <property type="term" value="P:methylation"/>
    <property type="evidence" value="ECO:0007669"/>
    <property type="project" value="UniProtKB-KW"/>
</dbReference>
<dbReference type="InterPro" id="IPR044421">
    <property type="entry name" value="SMYD4_SET"/>
</dbReference>
<dbReference type="GO" id="GO:0008168">
    <property type="term" value="F:methyltransferase activity"/>
    <property type="evidence" value="ECO:0007669"/>
    <property type="project" value="UniProtKB-KW"/>
</dbReference>
<keyword evidence="4" id="KW-0479">Metal-binding</keyword>
<dbReference type="Gene3D" id="6.10.140.2220">
    <property type="match status" value="1"/>
</dbReference>
<feature type="domain" description="MYND-type" evidence="7">
    <location>
        <begin position="308"/>
        <end position="347"/>
    </location>
</feature>
<dbReference type="EMBL" id="HBUE01137643">
    <property type="protein sequence ID" value="CAG6499312.1"/>
    <property type="molecule type" value="Transcribed_RNA"/>
</dbReference>
<name>A0A8D8CXP0_CULPI</name>
<dbReference type="AlphaFoldDB" id="A0A8D8CXP0"/>
<keyword evidence="6" id="KW-0862">Zinc</keyword>
<dbReference type="GO" id="GO:0008270">
    <property type="term" value="F:zinc ion binding"/>
    <property type="evidence" value="ECO:0007669"/>
    <property type="project" value="UniProtKB-KW"/>
</dbReference>
<dbReference type="SUPFAM" id="SSF82199">
    <property type="entry name" value="SET domain"/>
    <property type="match status" value="1"/>
</dbReference>
<dbReference type="Pfam" id="PF01753">
    <property type="entry name" value="zf-MYND"/>
    <property type="match status" value="1"/>
</dbReference>
<evidence type="ECO:0000256" key="5">
    <source>
        <dbReference type="ARBA" id="ARBA00022771"/>
    </source>
</evidence>
<dbReference type="Gene3D" id="1.25.40.10">
    <property type="entry name" value="Tetratricopeptide repeat domain"/>
    <property type="match status" value="1"/>
</dbReference>
<dbReference type="PANTHER" id="PTHR46165:SF5">
    <property type="entry name" value="RE32936P"/>
    <property type="match status" value="1"/>
</dbReference>
<dbReference type="GO" id="GO:0042826">
    <property type="term" value="F:histone deacetylase binding"/>
    <property type="evidence" value="ECO:0007669"/>
    <property type="project" value="TreeGrafter"/>
</dbReference>
<proteinExistence type="predicted"/>
<evidence type="ECO:0000256" key="3">
    <source>
        <dbReference type="ARBA" id="ARBA00022691"/>
    </source>
</evidence>
<keyword evidence="1" id="KW-0489">Methyltransferase</keyword>
<evidence type="ECO:0000256" key="2">
    <source>
        <dbReference type="ARBA" id="ARBA00022679"/>
    </source>
</evidence>
<dbReference type="SUPFAM" id="SSF144232">
    <property type="entry name" value="HIT/MYND zinc finger-like"/>
    <property type="match status" value="1"/>
</dbReference>
<keyword evidence="3" id="KW-0949">S-adenosyl-L-methionine</keyword>
<dbReference type="GO" id="GO:0005737">
    <property type="term" value="C:cytoplasm"/>
    <property type="evidence" value="ECO:0007669"/>
    <property type="project" value="TreeGrafter"/>
</dbReference>
<dbReference type="CDD" id="cd10536">
    <property type="entry name" value="SET_SMYD4"/>
    <property type="match status" value="1"/>
</dbReference>
<dbReference type="Gene3D" id="2.170.270.10">
    <property type="entry name" value="SET domain"/>
    <property type="match status" value="1"/>
</dbReference>
<evidence type="ECO:0000256" key="4">
    <source>
        <dbReference type="ARBA" id="ARBA00022723"/>
    </source>
</evidence>
<reference evidence="8" key="1">
    <citation type="submission" date="2021-05" db="EMBL/GenBank/DDBJ databases">
        <authorList>
            <person name="Alioto T."/>
            <person name="Alioto T."/>
            <person name="Gomez Garrido J."/>
        </authorList>
    </citation>
    <scope>NUCLEOTIDE SEQUENCE</scope>
</reference>
<dbReference type="SUPFAM" id="SSF48452">
    <property type="entry name" value="TPR-like"/>
    <property type="match status" value="1"/>
</dbReference>
<protein>
    <submittedName>
        <fullName evidence="8">SET and MYND domain-containing protein 4</fullName>
    </submittedName>
</protein>
<evidence type="ECO:0000313" key="8">
    <source>
        <dbReference type="EMBL" id="CAG6499312.1"/>
    </source>
</evidence>
<dbReference type="InterPro" id="IPR046341">
    <property type="entry name" value="SET_dom_sf"/>
</dbReference>
<keyword evidence="5" id="KW-0863">Zinc-finger</keyword>
<evidence type="ECO:0000259" key="7">
    <source>
        <dbReference type="Pfam" id="PF01753"/>
    </source>
</evidence>
<dbReference type="PANTHER" id="PTHR46165">
    <property type="entry name" value="SET AND MYND DOMAIN-CONTAINING PROTEIN 4"/>
    <property type="match status" value="1"/>
</dbReference>
<dbReference type="InterPro" id="IPR052097">
    <property type="entry name" value="SET-MYND_domain_protein"/>
</dbReference>
<keyword evidence="2" id="KW-0808">Transferase</keyword>
<organism evidence="8">
    <name type="scientific">Culex pipiens</name>
    <name type="common">House mosquito</name>
    <dbReference type="NCBI Taxonomy" id="7175"/>
    <lineage>
        <taxon>Eukaryota</taxon>
        <taxon>Metazoa</taxon>
        <taxon>Ecdysozoa</taxon>
        <taxon>Arthropoda</taxon>
        <taxon>Hexapoda</taxon>
        <taxon>Insecta</taxon>
        <taxon>Pterygota</taxon>
        <taxon>Neoptera</taxon>
        <taxon>Endopterygota</taxon>
        <taxon>Diptera</taxon>
        <taxon>Nematocera</taxon>
        <taxon>Culicoidea</taxon>
        <taxon>Culicidae</taxon>
        <taxon>Culicinae</taxon>
        <taxon>Culicini</taxon>
        <taxon>Culex</taxon>
        <taxon>Culex</taxon>
    </lineage>
</organism>